<dbReference type="CDD" id="cd22160">
    <property type="entry name" value="F-box_AtFBL13-like"/>
    <property type="match status" value="1"/>
</dbReference>
<dbReference type="PANTHER" id="PTHR34223">
    <property type="entry name" value="OS11G0201299 PROTEIN"/>
    <property type="match status" value="1"/>
</dbReference>
<dbReference type="InterPro" id="IPR053781">
    <property type="entry name" value="F-box_AtFBL13-like"/>
</dbReference>
<proteinExistence type="predicted"/>
<dbReference type="InterPro" id="IPR001810">
    <property type="entry name" value="F-box_dom"/>
</dbReference>
<dbReference type="SUPFAM" id="SSF52058">
    <property type="entry name" value="L domain-like"/>
    <property type="match status" value="1"/>
</dbReference>
<protein>
    <recommendedName>
        <fullName evidence="1">F-box domain-containing protein</fullName>
    </recommendedName>
</protein>
<evidence type="ECO:0000313" key="2">
    <source>
        <dbReference type="EMBL" id="KAK1646650.1"/>
    </source>
</evidence>
<reference evidence="2" key="1">
    <citation type="submission" date="2023-07" db="EMBL/GenBank/DDBJ databases">
        <title>A chromosome-level genome assembly of Lolium multiflorum.</title>
        <authorList>
            <person name="Chen Y."/>
            <person name="Copetti D."/>
            <person name="Kolliker R."/>
            <person name="Studer B."/>
        </authorList>
    </citation>
    <scope>NUCLEOTIDE SEQUENCE</scope>
    <source>
        <strain evidence="2">02402/16</strain>
        <tissue evidence="2">Leaf</tissue>
    </source>
</reference>
<dbReference type="InterPro" id="IPR053197">
    <property type="entry name" value="F-box_SCFL_complex_component"/>
</dbReference>
<keyword evidence="3" id="KW-1185">Reference proteome</keyword>
<gene>
    <name evidence="2" type="ORF">QYE76_064455</name>
</gene>
<organism evidence="2 3">
    <name type="scientific">Lolium multiflorum</name>
    <name type="common">Italian ryegrass</name>
    <name type="synonym">Lolium perenne subsp. multiflorum</name>
    <dbReference type="NCBI Taxonomy" id="4521"/>
    <lineage>
        <taxon>Eukaryota</taxon>
        <taxon>Viridiplantae</taxon>
        <taxon>Streptophyta</taxon>
        <taxon>Embryophyta</taxon>
        <taxon>Tracheophyta</taxon>
        <taxon>Spermatophyta</taxon>
        <taxon>Magnoliopsida</taxon>
        <taxon>Liliopsida</taxon>
        <taxon>Poales</taxon>
        <taxon>Poaceae</taxon>
        <taxon>BOP clade</taxon>
        <taxon>Pooideae</taxon>
        <taxon>Poodae</taxon>
        <taxon>Poeae</taxon>
        <taxon>Poeae Chloroplast Group 2 (Poeae type)</taxon>
        <taxon>Loliodinae</taxon>
        <taxon>Loliinae</taxon>
        <taxon>Lolium</taxon>
    </lineage>
</organism>
<evidence type="ECO:0000313" key="3">
    <source>
        <dbReference type="Proteomes" id="UP001231189"/>
    </source>
</evidence>
<dbReference type="SUPFAM" id="SSF81383">
    <property type="entry name" value="F-box domain"/>
    <property type="match status" value="1"/>
</dbReference>
<dbReference type="Proteomes" id="UP001231189">
    <property type="component" value="Unassembled WGS sequence"/>
</dbReference>
<dbReference type="PROSITE" id="PS50181">
    <property type="entry name" value="FBOX"/>
    <property type="match status" value="1"/>
</dbReference>
<dbReference type="InterPro" id="IPR036047">
    <property type="entry name" value="F-box-like_dom_sf"/>
</dbReference>
<sequence>MPPNKEGKKAPDASSVDRIGALPDDILHHLLSFLPAQEAVRTCVLARRWRHLWKFTTGLRITNIEGDDGCHGSVQELRKFVDHLLNLRGHTQGGLNTFEINFSIFSQDDVPYLNRWTRFAVLCKVRALTLHLHYRHLLCLDGTPLVSRDLRTLDLLGVSLQGTFLDFSGCPALEDLKMDSCHIDVDKISSLSLKHLSIDGCRSNLDHPFSVSLPGLISLTLGRFEWSTPLFEIMPVLETVSVELGSACGGVCHLLYKCDLFGGDGPSCVSCLAYKDGSSNTMLLGAICNAKHLEFIFPLGMTFCLLILSAANPLDQACVYEFGPDYDALTCILKHSPVLEKLTLQLVFEGQEHQVEIKESYSSQSRDLLKYRNT</sequence>
<dbReference type="Gene3D" id="3.80.10.10">
    <property type="entry name" value="Ribonuclease Inhibitor"/>
    <property type="match status" value="1"/>
</dbReference>
<accession>A0AAD8S8Z2</accession>
<dbReference type="Pfam" id="PF00646">
    <property type="entry name" value="F-box"/>
    <property type="match status" value="1"/>
</dbReference>
<name>A0AAD8S8Z2_LOLMU</name>
<dbReference type="PANTHER" id="PTHR34223:SF80">
    <property type="entry name" value="OS11G0205900 PROTEIN"/>
    <property type="match status" value="1"/>
</dbReference>
<comment type="caution">
    <text evidence="2">The sequence shown here is derived from an EMBL/GenBank/DDBJ whole genome shotgun (WGS) entry which is preliminary data.</text>
</comment>
<feature type="domain" description="F-box" evidence="1">
    <location>
        <begin position="16"/>
        <end position="52"/>
    </location>
</feature>
<dbReference type="Gene3D" id="1.20.1280.50">
    <property type="match status" value="1"/>
</dbReference>
<dbReference type="EMBL" id="JAUUTY010000004">
    <property type="protein sequence ID" value="KAK1646650.1"/>
    <property type="molecule type" value="Genomic_DNA"/>
</dbReference>
<evidence type="ECO:0000259" key="1">
    <source>
        <dbReference type="PROSITE" id="PS50181"/>
    </source>
</evidence>
<dbReference type="InterPro" id="IPR032675">
    <property type="entry name" value="LRR_dom_sf"/>
</dbReference>
<dbReference type="AlphaFoldDB" id="A0AAD8S8Z2"/>